<dbReference type="Pfam" id="PF01370">
    <property type="entry name" value="Epimerase"/>
    <property type="match status" value="1"/>
</dbReference>
<dbReference type="CDD" id="cd05227">
    <property type="entry name" value="AR_SDR_e"/>
    <property type="match status" value="1"/>
</dbReference>
<dbReference type="FunFam" id="3.40.50.720:FF:000336">
    <property type="entry name" value="Aldehyde reductase"/>
    <property type="match status" value="1"/>
</dbReference>
<comment type="caution">
    <text evidence="4">The sequence shown here is derived from an EMBL/GenBank/DDBJ whole genome shotgun (WGS) entry which is preliminary data.</text>
</comment>
<dbReference type="InterPro" id="IPR050425">
    <property type="entry name" value="NAD(P)_dehydrat-like"/>
</dbReference>
<dbReference type="SUPFAM" id="SSF51735">
    <property type="entry name" value="NAD(P)-binding Rossmann-fold domains"/>
    <property type="match status" value="1"/>
</dbReference>
<gene>
    <name evidence="4" type="ORF">GRAN_1224</name>
</gene>
<feature type="domain" description="NAD-dependent epimerase/dehydratase" evidence="3">
    <location>
        <begin position="5"/>
        <end position="241"/>
    </location>
</feature>
<dbReference type="GO" id="GO:0016616">
    <property type="term" value="F:oxidoreductase activity, acting on the CH-OH group of donors, NAD or NADP as acceptor"/>
    <property type="evidence" value="ECO:0007669"/>
    <property type="project" value="TreeGrafter"/>
</dbReference>
<sequence>MNKTVLVTGGTGFVAGWCVVKLLEQGYTVRTTVRNPQKESLVRSSVSRIVNANERLSVYCADLTSDDGWDEAMKGCDYVLHVASPMSSKSKNPDDLIIPAKEGTLRVLRTAAKAVVSRVVFTSSCAAAKPPLAGPDSDNDESLWTNLNDANLDTYRRSKIRAERSAWDFMKTCDTGMTLATVLPGAILGPVLHTESLGSVQVVSRLLTGRMPGTPRLGFNISDVRDLADLHLLAMTSPVAAGQRFIGTGDFLWMKEIAETLRHSLGEAANKVPRRSLPDLLMRLMARIDPTLRSVTPTLGRKHNHSSAKAQTLLGWKPRPGKDSVTDCAKSLISSGALQAMK</sequence>
<organism evidence="4 5">
    <name type="scientific">Granulicella sibirica</name>
    <dbReference type="NCBI Taxonomy" id="2479048"/>
    <lineage>
        <taxon>Bacteria</taxon>
        <taxon>Pseudomonadati</taxon>
        <taxon>Acidobacteriota</taxon>
        <taxon>Terriglobia</taxon>
        <taxon>Terriglobales</taxon>
        <taxon>Acidobacteriaceae</taxon>
        <taxon>Granulicella</taxon>
    </lineage>
</organism>
<dbReference type="Gene3D" id="3.40.50.720">
    <property type="entry name" value="NAD(P)-binding Rossmann-like Domain"/>
    <property type="match status" value="1"/>
</dbReference>
<dbReference type="Proteomes" id="UP000289437">
    <property type="component" value="Unassembled WGS sequence"/>
</dbReference>
<dbReference type="InterPro" id="IPR036291">
    <property type="entry name" value="NAD(P)-bd_dom_sf"/>
</dbReference>
<evidence type="ECO:0000313" key="4">
    <source>
        <dbReference type="EMBL" id="RXH57914.1"/>
    </source>
</evidence>
<proteinExistence type="inferred from homology"/>
<dbReference type="OrthoDB" id="9778052at2"/>
<reference evidence="5" key="2">
    <citation type="submission" date="2019-02" db="EMBL/GenBank/DDBJ databases">
        <title>Granulicella sibirica sp. nov., a psychrotolerant acidobacterium isolated from an organic soil layer in forested tundra, West Siberia.</title>
        <authorList>
            <person name="Oshkin I.Y."/>
            <person name="Kulichevskaya I.S."/>
            <person name="Rijpstra W.I.C."/>
            <person name="Sinninghe Damste J.S."/>
            <person name="Rakitin A.L."/>
            <person name="Ravin N.V."/>
            <person name="Dedysh S.N."/>
        </authorList>
    </citation>
    <scope>NUCLEOTIDE SEQUENCE [LARGE SCALE GENOMIC DNA]</scope>
    <source>
        <strain evidence="5">AF10</strain>
    </source>
</reference>
<name>A0A4V1L638_9BACT</name>
<dbReference type="PANTHER" id="PTHR10366:SF564">
    <property type="entry name" value="STEROL-4-ALPHA-CARBOXYLATE 3-DEHYDROGENASE, DECARBOXYLATING"/>
    <property type="match status" value="1"/>
</dbReference>
<comment type="similarity">
    <text evidence="2">Belongs to the NAD(P)-dependent epimerase/dehydratase family. Dihydroflavonol-4-reductase subfamily.</text>
</comment>
<reference evidence="4 5" key="1">
    <citation type="submission" date="2018-11" db="EMBL/GenBank/DDBJ databases">
        <authorList>
            <person name="Mardanov A.V."/>
            <person name="Ravin N.V."/>
            <person name="Dedysh S.N."/>
        </authorList>
    </citation>
    <scope>NUCLEOTIDE SEQUENCE [LARGE SCALE GENOMIC DNA]</scope>
    <source>
        <strain evidence="4 5">AF10</strain>
    </source>
</reference>
<dbReference type="PANTHER" id="PTHR10366">
    <property type="entry name" value="NAD DEPENDENT EPIMERASE/DEHYDRATASE"/>
    <property type="match status" value="1"/>
</dbReference>
<dbReference type="AlphaFoldDB" id="A0A4V1L638"/>
<dbReference type="InterPro" id="IPR001509">
    <property type="entry name" value="Epimerase_deHydtase"/>
</dbReference>
<evidence type="ECO:0000256" key="1">
    <source>
        <dbReference type="ARBA" id="ARBA00023002"/>
    </source>
</evidence>
<evidence type="ECO:0000313" key="5">
    <source>
        <dbReference type="Proteomes" id="UP000289437"/>
    </source>
</evidence>
<evidence type="ECO:0000259" key="3">
    <source>
        <dbReference type="Pfam" id="PF01370"/>
    </source>
</evidence>
<evidence type="ECO:0000256" key="2">
    <source>
        <dbReference type="ARBA" id="ARBA00023445"/>
    </source>
</evidence>
<accession>A0A4V1L638</accession>
<protein>
    <submittedName>
        <fullName evidence="4">NADPH-dependent methylglyoxal reductase (D-lactaldehyde dehydrogenase)</fullName>
    </submittedName>
</protein>
<keyword evidence="5" id="KW-1185">Reference proteome</keyword>
<dbReference type="EMBL" id="RDSM01000001">
    <property type="protein sequence ID" value="RXH57914.1"/>
    <property type="molecule type" value="Genomic_DNA"/>
</dbReference>
<dbReference type="RefSeq" id="WP_128912009.1">
    <property type="nucleotide sequence ID" value="NZ_RDSM01000001.1"/>
</dbReference>
<keyword evidence="1" id="KW-0560">Oxidoreductase</keyword>